<sequence length="85" mass="10255">MRAFWDDSWGLFSKFLFATHFLMRSNYNDETFELIIIQNNVLMTGGQLAPQVSEEVFLDQAWEWWEDYLKWEDKNIDESESSHLN</sequence>
<name>A0A6N4XSS2_9FLAO</name>
<evidence type="ECO:0000313" key="1">
    <source>
        <dbReference type="EMBL" id="CAA7392511.1"/>
    </source>
</evidence>
<accession>A0A6N4XSS2</accession>
<keyword evidence="2" id="KW-1185">Reference proteome</keyword>
<gene>
    <name evidence="1" type="ORF">CHRY9393_03231</name>
</gene>
<dbReference type="Proteomes" id="UP000445309">
    <property type="component" value="Unassembled WGS sequence"/>
</dbReference>
<dbReference type="EMBL" id="CACVBY010000113">
    <property type="protein sequence ID" value="CAA7392511.1"/>
    <property type="molecule type" value="Genomic_DNA"/>
</dbReference>
<evidence type="ECO:0000313" key="2">
    <source>
        <dbReference type="Proteomes" id="UP000445309"/>
    </source>
</evidence>
<reference evidence="1 2" key="1">
    <citation type="submission" date="2020-01" db="EMBL/GenBank/DDBJ databases">
        <authorList>
            <person name="Rodrigo-Torres L."/>
            <person name="Arahal R. D."/>
            <person name="Lucena T."/>
        </authorList>
    </citation>
    <scope>NUCLEOTIDE SEQUENCE [LARGE SCALE GENOMIC DNA]</scope>
    <source>
        <strain evidence="1 2">CECT 9393</strain>
    </source>
</reference>
<proteinExistence type="predicted"/>
<protein>
    <submittedName>
        <fullName evidence="1">Uncharacterized protein</fullName>
    </submittedName>
</protein>
<organism evidence="1 2">
    <name type="scientific">Chryseobacterium fistulae</name>
    <dbReference type="NCBI Taxonomy" id="2675058"/>
    <lineage>
        <taxon>Bacteria</taxon>
        <taxon>Pseudomonadati</taxon>
        <taxon>Bacteroidota</taxon>
        <taxon>Flavobacteriia</taxon>
        <taxon>Flavobacteriales</taxon>
        <taxon>Weeksellaceae</taxon>
        <taxon>Chryseobacterium group</taxon>
        <taxon>Chryseobacterium</taxon>
    </lineage>
</organism>
<dbReference type="AlphaFoldDB" id="A0A6N4XSS2"/>